<dbReference type="FunFam" id="1.10.510.10:FF:001565">
    <property type="entry name" value="WNK protein kinase"/>
    <property type="match status" value="1"/>
</dbReference>
<dbReference type="InterPro" id="IPR000719">
    <property type="entry name" value="Prot_kinase_dom"/>
</dbReference>
<name>A0AAW1RKG1_9CHLO</name>
<dbReference type="Pfam" id="PF12202">
    <property type="entry name" value="OSR1_C"/>
    <property type="match status" value="1"/>
</dbReference>
<accession>A0AAW1RKG1</accession>
<feature type="region of interest" description="Disordered" evidence="9">
    <location>
        <begin position="397"/>
        <end position="417"/>
    </location>
</feature>
<evidence type="ECO:0000256" key="5">
    <source>
        <dbReference type="ARBA" id="ARBA00022777"/>
    </source>
</evidence>
<organism evidence="11 12">
    <name type="scientific">Elliptochloris bilobata</name>
    <dbReference type="NCBI Taxonomy" id="381761"/>
    <lineage>
        <taxon>Eukaryota</taxon>
        <taxon>Viridiplantae</taxon>
        <taxon>Chlorophyta</taxon>
        <taxon>core chlorophytes</taxon>
        <taxon>Trebouxiophyceae</taxon>
        <taxon>Trebouxiophyceae incertae sedis</taxon>
        <taxon>Elliptochloris clade</taxon>
        <taxon>Elliptochloris</taxon>
    </lineage>
</organism>
<dbReference type="GO" id="GO:0005524">
    <property type="term" value="F:ATP binding"/>
    <property type="evidence" value="ECO:0007669"/>
    <property type="project" value="UniProtKB-KW"/>
</dbReference>
<dbReference type="SUPFAM" id="SSF56112">
    <property type="entry name" value="Protein kinase-like (PK-like)"/>
    <property type="match status" value="1"/>
</dbReference>
<evidence type="ECO:0000313" key="12">
    <source>
        <dbReference type="Proteomes" id="UP001445335"/>
    </source>
</evidence>
<dbReference type="InterPro" id="IPR050588">
    <property type="entry name" value="WNK_Ser-Thr_kinase"/>
</dbReference>
<feature type="region of interest" description="Disordered" evidence="9">
    <location>
        <begin position="344"/>
        <end position="367"/>
    </location>
</feature>
<sequence length="630" mass="67695">MTEAGKEGQPAGVQVEDDAEAGKDEVGNEVMERDATGRWSRWDVVLGRGAFKTVYKGFDEEEGIEVAWNRVRVSELVQSKEERDRLFAEIRVLKQLKHKNIMTFFDSWLDSKHGCVNFITELFTSGTLRQYRKRHKHIDPEVLKRWAWQILCGLVYLHGHTPPIIHRDLKCDNIFINGSEGVVKIGDLGLATMLRARTAPQSVLGTPEFMAPELYDEEYDDRVDVYSFGMCLLELATLEYPYSECRNAAQIYRKVSLGVRPAGLAKVPTQELAEFVTVCIAPREERPRARQLLKHPYFASVRSEKAAVKLSAEALLGAGASSVDLHLLLAECAGSTAGSAVSRTSSELATLEGDHSGHPVPHPDAAAGRYPSGGLALVESLAAGLVAESYGTAGEVALPGESAPGSHHQESSDGGCSFAAEEPVLTGDREFCVRGRLQGDEDKLNLRLRIGQPHGPCKTVEFDFDLGADTAMSVASEMVEDLSLSHEDAQMIARAIKNEIRALTGSEHERAEPRASDACAAALFSDEEELPQASSSPRPPRRATADSALPPRGNGLVNELSTPLPPPRAASLDEELRVASAPASKAGSLDGSPLRTELSALSGLASGLAAGSPGGLAGAGSRSESSLAVE</sequence>
<evidence type="ECO:0000256" key="4">
    <source>
        <dbReference type="ARBA" id="ARBA00022741"/>
    </source>
</evidence>
<keyword evidence="2" id="KW-0723">Serine/threonine-protein kinase</keyword>
<evidence type="ECO:0000313" key="11">
    <source>
        <dbReference type="EMBL" id="KAK9834073.1"/>
    </source>
</evidence>
<keyword evidence="4" id="KW-0547">Nucleotide-binding</keyword>
<feature type="domain" description="Protein kinase" evidence="10">
    <location>
        <begin position="40"/>
        <end position="298"/>
    </location>
</feature>
<dbReference type="PROSITE" id="PS50011">
    <property type="entry name" value="PROTEIN_KINASE_DOM"/>
    <property type="match status" value="1"/>
</dbReference>
<keyword evidence="6" id="KW-0067">ATP-binding</keyword>
<dbReference type="Proteomes" id="UP001445335">
    <property type="component" value="Unassembled WGS sequence"/>
</dbReference>
<dbReference type="AlphaFoldDB" id="A0AAW1RKG1"/>
<dbReference type="Gene3D" id="3.30.200.20">
    <property type="entry name" value="Phosphorylase Kinase, domain 1"/>
    <property type="match status" value="1"/>
</dbReference>
<proteinExistence type="predicted"/>
<evidence type="ECO:0000256" key="1">
    <source>
        <dbReference type="ARBA" id="ARBA00012513"/>
    </source>
</evidence>
<gene>
    <name evidence="11" type="ORF">WJX81_007927</name>
</gene>
<dbReference type="SMART" id="SM00220">
    <property type="entry name" value="S_TKc"/>
    <property type="match status" value="1"/>
</dbReference>
<keyword evidence="5" id="KW-0418">Kinase</keyword>
<dbReference type="Pfam" id="PF00069">
    <property type="entry name" value="Pkinase"/>
    <property type="match status" value="1"/>
</dbReference>
<dbReference type="PROSITE" id="PS00108">
    <property type="entry name" value="PROTEIN_KINASE_ST"/>
    <property type="match status" value="1"/>
</dbReference>
<evidence type="ECO:0000256" key="7">
    <source>
        <dbReference type="ARBA" id="ARBA00047899"/>
    </source>
</evidence>
<feature type="compositionally biased region" description="Basic and acidic residues" evidence="9">
    <location>
        <begin position="20"/>
        <end position="30"/>
    </location>
</feature>
<dbReference type="InterPro" id="IPR008271">
    <property type="entry name" value="Ser/Thr_kinase_AS"/>
</dbReference>
<feature type="region of interest" description="Disordered" evidence="9">
    <location>
        <begin position="1"/>
        <end position="30"/>
    </location>
</feature>
<dbReference type="Gene3D" id="3.10.20.90">
    <property type="entry name" value="Phosphatidylinositol 3-kinase Catalytic Subunit, Chain A, domain 1"/>
    <property type="match status" value="1"/>
</dbReference>
<feature type="compositionally biased region" description="Low complexity" evidence="9">
    <location>
        <begin position="598"/>
        <end position="611"/>
    </location>
</feature>
<evidence type="ECO:0000259" key="10">
    <source>
        <dbReference type="PROSITE" id="PS50011"/>
    </source>
</evidence>
<comment type="catalytic activity">
    <reaction evidence="8">
        <text>L-seryl-[protein] + ATP = O-phospho-L-seryl-[protein] + ADP + H(+)</text>
        <dbReference type="Rhea" id="RHEA:17989"/>
        <dbReference type="Rhea" id="RHEA-COMP:9863"/>
        <dbReference type="Rhea" id="RHEA-COMP:11604"/>
        <dbReference type="ChEBI" id="CHEBI:15378"/>
        <dbReference type="ChEBI" id="CHEBI:29999"/>
        <dbReference type="ChEBI" id="CHEBI:30616"/>
        <dbReference type="ChEBI" id="CHEBI:83421"/>
        <dbReference type="ChEBI" id="CHEBI:456216"/>
        <dbReference type="EC" id="2.7.11.1"/>
    </reaction>
</comment>
<dbReference type="PANTHER" id="PTHR13902">
    <property type="entry name" value="SERINE/THREONINE-PROTEIN KINASE WNK WITH NO LYSINE -RELATED"/>
    <property type="match status" value="1"/>
</dbReference>
<reference evidence="11 12" key="1">
    <citation type="journal article" date="2024" name="Nat. Commun.">
        <title>Phylogenomics reveals the evolutionary origins of lichenization in chlorophyte algae.</title>
        <authorList>
            <person name="Puginier C."/>
            <person name="Libourel C."/>
            <person name="Otte J."/>
            <person name="Skaloud P."/>
            <person name="Haon M."/>
            <person name="Grisel S."/>
            <person name="Petersen M."/>
            <person name="Berrin J.G."/>
            <person name="Delaux P.M."/>
            <person name="Dal Grande F."/>
            <person name="Keller J."/>
        </authorList>
    </citation>
    <scope>NUCLEOTIDE SEQUENCE [LARGE SCALE GENOMIC DNA]</scope>
    <source>
        <strain evidence="11 12">SAG 245.80</strain>
    </source>
</reference>
<evidence type="ECO:0000256" key="6">
    <source>
        <dbReference type="ARBA" id="ARBA00022840"/>
    </source>
</evidence>
<dbReference type="EMBL" id="JALJOU010000034">
    <property type="protein sequence ID" value="KAK9834073.1"/>
    <property type="molecule type" value="Genomic_DNA"/>
</dbReference>
<evidence type="ECO:0000256" key="3">
    <source>
        <dbReference type="ARBA" id="ARBA00022679"/>
    </source>
</evidence>
<comment type="caution">
    <text evidence="11">The sequence shown here is derived from an EMBL/GenBank/DDBJ whole genome shotgun (WGS) entry which is preliminary data.</text>
</comment>
<dbReference type="InterPro" id="IPR024678">
    <property type="entry name" value="Kinase_OSR1/WNK_CCT"/>
</dbReference>
<protein>
    <recommendedName>
        <fullName evidence="1">non-specific serine/threonine protein kinase</fullName>
        <ecNumber evidence="1">2.7.11.1</ecNumber>
    </recommendedName>
</protein>
<comment type="catalytic activity">
    <reaction evidence="7">
        <text>L-threonyl-[protein] + ATP = O-phospho-L-threonyl-[protein] + ADP + H(+)</text>
        <dbReference type="Rhea" id="RHEA:46608"/>
        <dbReference type="Rhea" id="RHEA-COMP:11060"/>
        <dbReference type="Rhea" id="RHEA-COMP:11605"/>
        <dbReference type="ChEBI" id="CHEBI:15378"/>
        <dbReference type="ChEBI" id="CHEBI:30013"/>
        <dbReference type="ChEBI" id="CHEBI:30616"/>
        <dbReference type="ChEBI" id="CHEBI:61977"/>
        <dbReference type="ChEBI" id="CHEBI:456216"/>
        <dbReference type="EC" id="2.7.11.1"/>
    </reaction>
</comment>
<dbReference type="GO" id="GO:0004674">
    <property type="term" value="F:protein serine/threonine kinase activity"/>
    <property type="evidence" value="ECO:0007669"/>
    <property type="project" value="UniProtKB-KW"/>
</dbReference>
<evidence type="ECO:0000256" key="8">
    <source>
        <dbReference type="ARBA" id="ARBA00048679"/>
    </source>
</evidence>
<feature type="region of interest" description="Disordered" evidence="9">
    <location>
        <begin position="526"/>
        <end position="630"/>
    </location>
</feature>
<dbReference type="InterPro" id="IPR011009">
    <property type="entry name" value="Kinase-like_dom_sf"/>
</dbReference>
<keyword evidence="3" id="KW-0808">Transferase</keyword>
<dbReference type="Gene3D" id="1.10.510.10">
    <property type="entry name" value="Transferase(Phosphotransferase) domain 1"/>
    <property type="match status" value="1"/>
</dbReference>
<evidence type="ECO:0000256" key="9">
    <source>
        <dbReference type="SAM" id="MobiDB-lite"/>
    </source>
</evidence>
<dbReference type="FunFam" id="3.30.200.20:FF:000075">
    <property type="entry name" value="Probable serine/threonine-protein kinase WNK1"/>
    <property type="match status" value="1"/>
</dbReference>
<dbReference type="CDD" id="cd13983">
    <property type="entry name" value="STKc_WNK"/>
    <property type="match status" value="1"/>
</dbReference>
<keyword evidence="12" id="KW-1185">Reference proteome</keyword>
<dbReference type="EC" id="2.7.11.1" evidence="1"/>
<evidence type="ECO:0000256" key="2">
    <source>
        <dbReference type="ARBA" id="ARBA00022527"/>
    </source>
</evidence>